<name>A0A1G8K3H5_9RHOB</name>
<dbReference type="EMBL" id="FNEB01000002">
    <property type="protein sequence ID" value="SDI37360.1"/>
    <property type="molecule type" value="Genomic_DNA"/>
</dbReference>
<organism evidence="1 2">
    <name type="scientific">Lutimaribacter saemankumensis</name>
    <dbReference type="NCBI Taxonomy" id="490829"/>
    <lineage>
        <taxon>Bacteria</taxon>
        <taxon>Pseudomonadati</taxon>
        <taxon>Pseudomonadota</taxon>
        <taxon>Alphaproteobacteria</taxon>
        <taxon>Rhodobacterales</taxon>
        <taxon>Roseobacteraceae</taxon>
        <taxon>Lutimaribacter</taxon>
    </lineage>
</organism>
<reference evidence="1 2" key="1">
    <citation type="submission" date="2016-10" db="EMBL/GenBank/DDBJ databases">
        <authorList>
            <person name="de Groot N.N."/>
        </authorList>
    </citation>
    <scope>NUCLEOTIDE SEQUENCE [LARGE SCALE GENOMIC DNA]</scope>
    <source>
        <strain evidence="1 2">DSM 28010</strain>
    </source>
</reference>
<dbReference type="InterPro" id="IPR022201">
    <property type="entry name" value="DUF3726"/>
</dbReference>
<dbReference type="AlphaFoldDB" id="A0A1G8K3H5"/>
<accession>A0A1G8K3H5</accession>
<keyword evidence="2" id="KW-1185">Reference proteome</keyword>
<dbReference type="Proteomes" id="UP000199340">
    <property type="component" value="Unassembled WGS sequence"/>
</dbReference>
<proteinExistence type="predicted"/>
<gene>
    <name evidence="1" type="ORF">SAMN05421850_102364</name>
</gene>
<dbReference type="OrthoDB" id="8420038at2"/>
<dbReference type="STRING" id="490829.SAMN05421850_102364"/>
<sequence>MILSLNEVEALARKAARGAGLPWGVAEEAGMATRWLCAHGVDGAAALAALLRGDRAGPSGLDAGIKLADRAMTVLQQPHRIPDVTCPALVLPFAAAIARRGGGNVSVAIGPVTAVTDGTDLSLSGDIPDFADIAVMPGGELGSLCPRVGRAAPTGDVRNYLEDWARRTYAPATEESRRMGAGAGLTDND</sequence>
<dbReference type="RefSeq" id="WP_090027803.1">
    <property type="nucleotide sequence ID" value="NZ_FNEB01000002.1"/>
</dbReference>
<protein>
    <recommendedName>
        <fullName evidence="3">DUF3726 domain-containing protein</fullName>
    </recommendedName>
</protein>
<evidence type="ECO:0000313" key="2">
    <source>
        <dbReference type="Proteomes" id="UP000199340"/>
    </source>
</evidence>
<evidence type="ECO:0008006" key="3">
    <source>
        <dbReference type="Google" id="ProtNLM"/>
    </source>
</evidence>
<evidence type="ECO:0000313" key="1">
    <source>
        <dbReference type="EMBL" id="SDI37360.1"/>
    </source>
</evidence>
<dbReference type="Pfam" id="PF12525">
    <property type="entry name" value="DUF3726"/>
    <property type="match status" value="1"/>
</dbReference>